<evidence type="ECO:0000256" key="16">
    <source>
        <dbReference type="ARBA" id="ARBA00023303"/>
    </source>
</evidence>
<keyword evidence="5" id="KW-1003">Cell membrane</keyword>
<evidence type="ECO:0000256" key="19">
    <source>
        <dbReference type="PIRSR" id="PIRSR603915-2"/>
    </source>
</evidence>
<evidence type="ECO:0000256" key="13">
    <source>
        <dbReference type="ARBA" id="ARBA00023157"/>
    </source>
</evidence>
<keyword evidence="8 18" id="KW-0106">Calcium</keyword>
<keyword evidence="13" id="KW-1015">Disulfide bond</keyword>
<dbReference type="SUPFAM" id="SSF81324">
    <property type="entry name" value="Voltage-gated potassium channels"/>
    <property type="match status" value="1"/>
</dbReference>
<feature type="transmembrane region" description="Helical" evidence="21">
    <location>
        <begin position="357"/>
        <end position="375"/>
    </location>
</feature>
<feature type="compositionally biased region" description="Polar residues" evidence="20">
    <location>
        <begin position="29"/>
        <end position="42"/>
    </location>
</feature>
<accession>A0A090XFJ2</accession>
<dbReference type="AlphaFoldDB" id="A0A090XFJ2"/>
<keyword evidence="6 18" id="KW-0107">Calcium channel</keyword>
<evidence type="ECO:0000256" key="1">
    <source>
        <dbReference type="ARBA" id="ARBA00004272"/>
    </source>
</evidence>
<dbReference type="PROSITE" id="PS50222">
    <property type="entry name" value="EF_HAND_2"/>
    <property type="match status" value="1"/>
</dbReference>
<evidence type="ECO:0000256" key="6">
    <source>
        <dbReference type="ARBA" id="ARBA00022673"/>
    </source>
</evidence>
<dbReference type="Pfam" id="PF08016">
    <property type="entry name" value="PKD_channel"/>
    <property type="match status" value="1"/>
</dbReference>
<evidence type="ECO:0000256" key="8">
    <source>
        <dbReference type="ARBA" id="ARBA00022837"/>
    </source>
</evidence>
<feature type="domain" description="EF-hand" evidence="22">
    <location>
        <begin position="606"/>
        <end position="641"/>
    </location>
</feature>
<keyword evidence="15" id="KW-0966">Cell projection</keyword>
<evidence type="ECO:0000256" key="9">
    <source>
        <dbReference type="ARBA" id="ARBA00022989"/>
    </source>
</evidence>
<dbReference type="InterPro" id="IPR002048">
    <property type="entry name" value="EF_hand_dom"/>
</dbReference>
<keyword evidence="16 18" id="KW-0407">Ion channel</keyword>
<protein>
    <submittedName>
        <fullName evidence="23">Polycystin 2</fullName>
    </submittedName>
</protein>
<comment type="similarity">
    <text evidence="3">Belongs to the polycystin family.</text>
</comment>
<dbReference type="InterPro" id="IPR011992">
    <property type="entry name" value="EF-hand-dom_pair"/>
</dbReference>
<keyword evidence="12 21" id="KW-0472">Membrane</keyword>
<feature type="non-terminal residue" evidence="23">
    <location>
        <position position="674"/>
    </location>
</feature>
<dbReference type="PANTHER" id="PTHR10877:SF183">
    <property type="entry name" value="AT14535P-RELATED"/>
    <property type="match status" value="1"/>
</dbReference>
<feature type="binding site" evidence="18">
    <location>
        <position position="657"/>
    </location>
    <ligand>
        <name>Ca(2+)</name>
        <dbReference type="ChEBI" id="CHEBI:29108"/>
        <label>2</label>
    </ligand>
</feature>
<feature type="transmembrane region" description="Helical" evidence="21">
    <location>
        <begin position="108"/>
        <end position="133"/>
    </location>
</feature>
<keyword evidence="9 21" id="KW-1133">Transmembrane helix</keyword>
<feature type="binding site" evidence="18">
    <location>
        <position position="664"/>
    </location>
    <ligand>
        <name>Ca(2+)</name>
        <dbReference type="ChEBI" id="CHEBI:29108"/>
        <label>2</label>
    </ligand>
</feature>
<dbReference type="Gene3D" id="1.10.287.70">
    <property type="match status" value="1"/>
</dbReference>
<evidence type="ECO:0000256" key="10">
    <source>
        <dbReference type="ARBA" id="ARBA00023054"/>
    </source>
</evidence>
<evidence type="ECO:0000256" key="2">
    <source>
        <dbReference type="ARBA" id="ARBA00004541"/>
    </source>
</evidence>
<dbReference type="SUPFAM" id="SSF47473">
    <property type="entry name" value="EF-hand"/>
    <property type="match status" value="1"/>
</dbReference>
<keyword evidence="17" id="KW-0968">Cytoplasmic vesicle</keyword>
<name>A0A090XFJ2_CORC0</name>
<dbReference type="Gene3D" id="1.10.238.10">
    <property type="entry name" value="EF-hand"/>
    <property type="match status" value="1"/>
</dbReference>
<dbReference type="InterPro" id="IPR046791">
    <property type="entry name" value="Polycystin_dom"/>
</dbReference>
<evidence type="ECO:0000256" key="18">
    <source>
        <dbReference type="PIRSR" id="PIRSR603915-1"/>
    </source>
</evidence>
<dbReference type="FunFam" id="1.10.287.70:FF:000055">
    <property type="entry name" value="Polycystic kidney disease 2-like 1"/>
    <property type="match status" value="1"/>
</dbReference>
<feature type="region of interest" description="Disordered" evidence="20">
    <location>
        <begin position="1"/>
        <end position="73"/>
    </location>
</feature>
<dbReference type="PANTHER" id="PTHR10877">
    <property type="entry name" value="POLYCYSTIN FAMILY MEMBER"/>
    <property type="match status" value="1"/>
</dbReference>
<dbReference type="GO" id="GO:0005262">
    <property type="term" value="F:calcium channel activity"/>
    <property type="evidence" value="ECO:0007669"/>
    <property type="project" value="UniProtKB-KW"/>
</dbReference>
<dbReference type="InterPro" id="IPR018247">
    <property type="entry name" value="EF_Hand_1_Ca_BS"/>
</dbReference>
<proteinExistence type="evidence at transcript level"/>
<feature type="disulfide bond" evidence="19">
    <location>
        <begin position="216"/>
        <end position="229"/>
    </location>
</feature>
<dbReference type="GO" id="GO:0060170">
    <property type="term" value="C:ciliary membrane"/>
    <property type="evidence" value="ECO:0007669"/>
    <property type="project" value="UniProtKB-SubCell"/>
</dbReference>
<dbReference type="GO" id="GO:0050982">
    <property type="term" value="P:detection of mechanical stimulus"/>
    <property type="evidence" value="ECO:0007669"/>
    <property type="project" value="TreeGrafter"/>
</dbReference>
<keyword evidence="7 21" id="KW-0812">Transmembrane</keyword>
<dbReference type="PRINTS" id="PR01433">
    <property type="entry name" value="POLYCYSTIN2"/>
</dbReference>
<keyword evidence="11 18" id="KW-0406">Ion transport</keyword>
<dbReference type="InterPro" id="IPR051223">
    <property type="entry name" value="Polycystin"/>
</dbReference>
<evidence type="ECO:0000259" key="22">
    <source>
        <dbReference type="PROSITE" id="PS50222"/>
    </source>
</evidence>
<dbReference type="InterPro" id="IPR003915">
    <property type="entry name" value="PKD_2"/>
</dbReference>
<feature type="transmembrane region" description="Helical" evidence="21">
    <location>
        <begin position="546"/>
        <end position="567"/>
    </location>
</feature>
<feature type="binding site" evidence="18">
    <location>
        <position position="653"/>
    </location>
    <ligand>
        <name>Ca(2+)</name>
        <dbReference type="ChEBI" id="CHEBI:29108"/>
        <label>2</label>
    </ligand>
</feature>
<evidence type="ECO:0000256" key="4">
    <source>
        <dbReference type="ARBA" id="ARBA00022448"/>
    </source>
</evidence>
<dbReference type="InterPro" id="IPR027359">
    <property type="entry name" value="Volt_channel_dom_sf"/>
</dbReference>
<evidence type="ECO:0000256" key="7">
    <source>
        <dbReference type="ARBA" id="ARBA00022692"/>
    </source>
</evidence>
<evidence type="ECO:0000256" key="11">
    <source>
        <dbReference type="ARBA" id="ARBA00023065"/>
    </source>
</evidence>
<evidence type="ECO:0000256" key="21">
    <source>
        <dbReference type="SAM" id="Phobius"/>
    </source>
</evidence>
<keyword evidence="4" id="KW-0813">Transport</keyword>
<evidence type="ECO:0000256" key="15">
    <source>
        <dbReference type="ARBA" id="ARBA00023273"/>
    </source>
</evidence>
<evidence type="ECO:0000256" key="17">
    <source>
        <dbReference type="ARBA" id="ARBA00023329"/>
    </source>
</evidence>
<keyword evidence="10" id="KW-0175">Coiled coil</keyword>
<dbReference type="PROSITE" id="PS00018">
    <property type="entry name" value="EF_HAND_1"/>
    <property type="match status" value="1"/>
</dbReference>
<feature type="transmembrane region" description="Helical" evidence="21">
    <location>
        <begin position="484"/>
        <end position="506"/>
    </location>
</feature>
<feature type="transmembrane region" description="Helical" evidence="21">
    <location>
        <begin position="445"/>
        <end position="464"/>
    </location>
</feature>
<dbReference type="GO" id="GO:0031410">
    <property type="term" value="C:cytoplasmic vesicle"/>
    <property type="evidence" value="ECO:0007669"/>
    <property type="project" value="UniProtKB-SubCell"/>
</dbReference>
<dbReference type="GO" id="GO:0005509">
    <property type="term" value="F:calcium ion binding"/>
    <property type="evidence" value="ECO:0007669"/>
    <property type="project" value="InterPro"/>
</dbReference>
<evidence type="ECO:0000256" key="14">
    <source>
        <dbReference type="ARBA" id="ARBA00023180"/>
    </source>
</evidence>
<dbReference type="SMART" id="SM00054">
    <property type="entry name" value="EFh"/>
    <property type="match status" value="2"/>
</dbReference>
<keyword evidence="14" id="KW-0325">Glycoprotein</keyword>
<evidence type="ECO:0000256" key="20">
    <source>
        <dbReference type="SAM" id="MobiDB-lite"/>
    </source>
</evidence>
<dbReference type="EMBL" id="GAQT01000002">
    <property type="protein sequence ID" value="JAC94713.1"/>
    <property type="molecule type" value="mRNA"/>
</dbReference>
<organism evidence="23">
    <name type="scientific">Corticium candelabrum</name>
    <name type="common">Sponge</name>
    <dbReference type="NCBI Taxonomy" id="121492"/>
    <lineage>
        <taxon>Eukaryota</taxon>
        <taxon>Metazoa</taxon>
        <taxon>Porifera</taxon>
        <taxon>Homoscleromorpha</taxon>
        <taxon>Homosclerophorida</taxon>
        <taxon>Plakinidae</taxon>
        <taxon>Corticium</taxon>
    </lineage>
</organism>
<evidence type="ECO:0000313" key="23">
    <source>
        <dbReference type="EMBL" id="JAC94713.1"/>
    </source>
</evidence>
<dbReference type="Pfam" id="PF20519">
    <property type="entry name" value="Polycystin_dom"/>
    <property type="match status" value="1"/>
</dbReference>
<reference evidence="23" key="1">
    <citation type="journal article" date="2014" name="BMC Evol. Biol.">
        <title>Evolutionary origins of sensation in metazoans: functional evidence for a new sensory organ in sponges.</title>
        <authorList>
            <person name="Ludeman D.A."/>
            <person name="Farrar N."/>
            <person name="Riesgo A."/>
            <person name="Paps J."/>
            <person name="Leys S.P."/>
        </authorList>
    </citation>
    <scope>NUCLEOTIDE SEQUENCE</scope>
</reference>
<keyword evidence="18" id="KW-0109">Calcium transport</keyword>
<feature type="transmembrane region" description="Helical" evidence="21">
    <location>
        <begin position="395"/>
        <end position="413"/>
    </location>
</feature>
<comment type="subcellular location">
    <subcellularLocation>
        <location evidence="1">Cell projection</location>
        <location evidence="1">Cilium membrane</location>
        <topology evidence="1">Multi-pass membrane protein</topology>
    </subcellularLocation>
    <subcellularLocation>
        <location evidence="2">Cytoplasmic vesicle</location>
    </subcellularLocation>
</comment>
<evidence type="ECO:0000256" key="3">
    <source>
        <dbReference type="ARBA" id="ARBA00007200"/>
    </source>
</evidence>
<evidence type="ECO:0000256" key="12">
    <source>
        <dbReference type="ARBA" id="ARBA00023136"/>
    </source>
</evidence>
<dbReference type="Gene3D" id="1.20.120.350">
    <property type="entry name" value="Voltage-gated potassium channels. Chain C"/>
    <property type="match status" value="1"/>
</dbReference>
<sequence length="674" mass="78625">MSGNPNRSHWEDETELQTFEHGDVYRPLSSRSQISEAWSETRPSGEVGKSDHDRAAVDVEMNTRDDGKDGRPTSRIMNVLMKIWRTRHTLKDEQSDRELVIKTTLRELITYIVFVIIICIVTYGMTNTITYYYTRAMRNLFVNVKLESGSSSTFESITSYEDFWKYAEGPLLDGLYWEKWYNQENISQDDYGYLYYENKLLGRPRLRLLRVRSDSCSIHSEFKKEITDCYGDYAKGIEDKSSFGLANNETAWTYQTSSELKSRDYWGKLATYDGGGFTHLLPESRRQAARVIAELKDNMWLDRASRVVFLDFTVYNANINLFCVVKLIVEFPATGGAISSAVFRSVKLLRYVTSLDYFVGFCEVVFCLFIIYYIVEEVLEIYLHRMKYFKNVWNCLDILMILIAIVCMAFNIYRTVTVGGKLQELLDYPSQYASFENLGFWQVQFNHMSAVLIFFAWFKLFKYISFNKTMNQLSSTLSKCAKDVLGFCVMFFIVFFAFAQLGYLVFGAQLRDFSTFGDSVFTLFRIILGDFDFIALEDANRILGPIFFVTYVFFVFFVLLNMFLAIINDTYGEVKAEIRDDDEMTVTDYFKKSYNKLLGKLTSRRAQVLDVAEALKDADHNKDKNIDFKEWRTEMKRRGRSDKEIEEAFAAYDENGDRVLSEDEQRHLARDLER</sequence>
<feature type="compositionally biased region" description="Basic and acidic residues" evidence="20">
    <location>
        <begin position="48"/>
        <end position="72"/>
    </location>
</feature>
<evidence type="ECO:0000256" key="5">
    <source>
        <dbReference type="ARBA" id="ARBA00022475"/>
    </source>
</evidence>
<dbReference type="InterPro" id="IPR013122">
    <property type="entry name" value="PKD1_2_channel"/>
</dbReference>
<keyword evidence="18" id="KW-0479">Metal-binding</keyword>